<reference evidence="3" key="2">
    <citation type="submission" date="2008-12" db="EMBL/GenBank/DDBJ databases">
        <title>Improved gene annotation of the rice (Oryza sativa) genomes.</title>
        <authorList>
            <person name="Wang J."/>
            <person name="Li R."/>
            <person name="Fan W."/>
            <person name="Huang Q."/>
            <person name="Zhang J."/>
            <person name="Zhou Y."/>
            <person name="Hu Y."/>
            <person name="Zi S."/>
            <person name="Li J."/>
            <person name="Ni P."/>
            <person name="Zheng H."/>
            <person name="Zhang Y."/>
            <person name="Zhao M."/>
            <person name="Hao Q."/>
            <person name="McDermott J."/>
            <person name="Samudrala R."/>
            <person name="Kristiansen K."/>
            <person name="Wong G.K.-S."/>
        </authorList>
    </citation>
    <scope>NUCLEOTIDE SEQUENCE</scope>
</reference>
<evidence type="ECO:0000256" key="1">
    <source>
        <dbReference type="SAM" id="MobiDB-lite"/>
    </source>
</evidence>
<dbReference type="Proteomes" id="UP000007752">
    <property type="component" value="Chromosome 2"/>
</dbReference>
<sequence length="329" mass="36991">MGRSKREVAPPPPPSPSQASPGSFASGMMLPGSLGSGAWQGSAPPQPPLPLLYAYDAAASAFPMAQMKQGLDHSAIELSDLQERGAQQPVNIDSGDEEAPTVRTEKRLTWSTEEDIRLVSAWLNNSNDSISGNFKKNDRYWGDVTAEEKAEATYQADYKEGPFSFLHCWNILRDQPKWHAYLEELEKPNKPKMDDEVEVMEQMSTPNSPEDIKRPIGTKTAKAQRNGKGKRKRKAKVYLSDTDDEIDKLKEVQEMANKGRDELLETQRRVASDNLESKKLAHLAAMEHKEAVMLETYQSLMLQNTKDMPDDVRSEHLMALKCMREKLFP</sequence>
<protein>
    <recommendedName>
        <fullName evidence="2">No apical meristem-associated C-terminal domain-containing protein</fullName>
    </recommendedName>
</protein>
<feature type="domain" description="No apical meristem-associated C-terminal" evidence="2">
    <location>
        <begin position="162"/>
        <end position="313"/>
    </location>
</feature>
<proteinExistence type="predicted"/>
<accession>B9F3M3</accession>
<gene>
    <name evidence="3" type="ORF">OsJ_08644</name>
</gene>
<feature type="compositionally biased region" description="Low complexity" evidence="1">
    <location>
        <begin position="17"/>
        <end position="37"/>
    </location>
</feature>
<dbReference type="EMBL" id="CM000139">
    <property type="protein sequence ID" value="EEE57936.1"/>
    <property type="molecule type" value="Genomic_DNA"/>
</dbReference>
<name>B9F3M3_ORYSJ</name>
<dbReference type="PANTHER" id="PTHR45224:SF16">
    <property type="entry name" value="OS01G0527900 PROTEIN"/>
    <property type="match status" value="1"/>
</dbReference>
<organism evidence="3">
    <name type="scientific">Oryza sativa subsp. japonica</name>
    <name type="common">Rice</name>
    <dbReference type="NCBI Taxonomy" id="39947"/>
    <lineage>
        <taxon>Eukaryota</taxon>
        <taxon>Viridiplantae</taxon>
        <taxon>Streptophyta</taxon>
        <taxon>Embryophyta</taxon>
        <taxon>Tracheophyta</taxon>
        <taxon>Spermatophyta</taxon>
        <taxon>Magnoliopsida</taxon>
        <taxon>Liliopsida</taxon>
        <taxon>Poales</taxon>
        <taxon>Poaceae</taxon>
        <taxon>BOP clade</taxon>
        <taxon>Oryzoideae</taxon>
        <taxon>Oryzeae</taxon>
        <taxon>Oryzinae</taxon>
        <taxon>Oryza</taxon>
        <taxon>Oryza sativa</taxon>
    </lineage>
</organism>
<dbReference type="Pfam" id="PF14303">
    <property type="entry name" value="NAM-associated"/>
    <property type="match status" value="1"/>
</dbReference>
<evidence type="ECO:0000313" key="3">
    <source>
        <dbReference type="EMBL" id="EEE57936.1"/>
    </source>
</evidence>
<dbReference type="AlphaFoldDB" id="B9F3M3"/>
<evidence type="ECO:0000259" key="2">
    <source>
        <dbReference type="Pfam" id="PF14303"/>
    </source>
</evidence>
<dbReference type="PANTHER" id="PTHR45224">
    <property type="entry name" value="OS01G0527900 PROTEIN-RELATED"/>
    <property type="match status" value="1"/>
</dbReference>
<dbReference type="InterPro" id="IPR029466">
    <property type="entry name" value="NAM-associated_C"/>
</dbReference>
<feature type="region of interest" description="Disordered" evidence="1">
    <location>
        <begin position="1"/>
        <end position="49"/>
    </location>
</feature>
<reference evidence="3" key="1">
    <citation type="journal article" date="2005" name="PLoS Biol.">
        <title>The genomes of Oryza sativa: a history of duplications.</title>
        <authorList>
            <person name="Yu J."/>
            <person name="Wang J."/>
            <person name="Lin W."/>
            <person name="Li S."/>
            <person name="Li H."/>
            <person name="Zhou J."/>
            <person name="Ni P."/>
            <person name="Dong W."/>
            <person name="Hu S."/>
            <person name="Zeng C."/>
            <person name="Zhang J."/>
            <person name="Zhang Y."/>
            <person name="Li R."/>
            <person name="Xu Z."/>
            <person name="Li S."/>
            <person name="Li X."/>
            <person name="Zheng H."/>
            <person name="Cong L."/>
            <person name="Lin L."/>
            <person name="Yin J."/>
            <person name="Geng J."/>
            <person name="Li G."/>
            <person name="Shi J."/>
            <person name="Liu J."/>
            <person name="Lv H."/>
            <person name="Li J."/>
            <person name="Wang J."/>
            <person name="Deng Y."/>
            <person name="Ran L."/>
            <person name="Shi X."/>
            <person name="Wang X."/>
            <person name="Wu Q."/>
            <person name="Li C."/>
            <person name="Ren X."/>
            <person name="Wang J."/>
            <person name="Wang X."/>
            <person name="Li D."/>
            <person name="Liu D."/>
            <person name="Zhang X."/>
            <person name="Ji Z."/>
            <person name="Zhao W."/>
            <person name="Sun Y."/>
            <person name="Zhang Z."/>
            <person name="Bao J."/>
            <person name="Han Y."/>
            <person name="Dong L."/>
            <person name="Ji J."/>
            <person name="Chen P."/>
            <person name="Wu S."/>
            <person name="Liu J."/>
            <person name="Xiao Y."/>
            <person name="Bu D."/>
            <person name="Tan J."/>
            <person name="Yang L."/>
            <person name="Ye C."/>
            <person name="Zhang J."/>
            <person name="Xu J."/>
            <person name="Zhou Y."/>
            <person name="Yu Y."/>
            <person name="Zhang B."/>
            <person name="Zhuang S."/>
            <person name="Wei H."/>
            <person name="Liu B."/>
            <person name="Lei M."/>
            <person name="Yu H."/>
            <person name="Li Y."/>
            <person name="Xu H."/>
            <person name="Wei S."/>
            <person name="He X."/>
            <person name="Fang L."/>
            <person name="Zhang Z."/>
            <person name="Zhang Y."/>
            <person name="Huang X."/>
            <person name="Su Z."/>
            <person name="Tong W."/>
            <person name="Li J."/>
            <person name="Tong Z."/>
            <person name="Li S."/>
            <person name="Ye J."/>
            <person name="Wang L."/>
            <person name="Fang L."/>
            <person name="Lei T."/>
            <person name="Chen C."/>
            <person name="Chen H."/>
            <person name="Xu Z."/>
            <person name="Li H."/>
            <person name="Huang H."/>
            <person name="Zhang F."/>
            <person name="Xu H."/>
            <person name="Li N."/>
            <person name="Zhao C."/>
            <person name="Li S."/>
            <person name="Dong L."/>
            <person name="Huang Y."/>
            <person name="Li L."/>
            <person name="Xi Y."/>
            <person name="Qi Q."/>
            <person name="Li W."/>
            <person name="Zhang B."/>
            <person name="Hu W."/>
            <person name="Zhang Y."/>
            <person name="Tian X."/>
            <person name="Jiao Y."/>
            <person name="Liang X."/>
            <person name="Jin J."/>
            <person name="Gao L."/>
            <person name="Zheng W."/>
            <person name="Hao B."/>
            <person name="Liu S."/>
            <person name="Wang W."/>
            <person name="Yuan L."/>
            <person name="Cao M."/>
            <person name="McDermott J."/>
            <person name="Samudrala R."/>
            <person name="Wang J."/>
            <person name="Wong G.K."/>
            <person name="Yang H."/>
        </authorList>
    </citation>
    <scope>NUCLEOTIDE SEQUENCE [LARGE SCALE GENOMIC DNA]</scope>
</reference>